<gene>
    <name evidence="9" type="ORF">AFUS01_LOCUS29279</name>
</gene>
<evidence type="ECO:0000259" key="8">
    <source>
        <dbReference type="Pfam" id="PF19055"/>
    </source>
</evidence>
<sequence length="156" mass="17326">MKLDRRLGSWERKRRVEELMMELGLKKCEHTRIGIPGLMQGLSGGERKRLAFAAEVLTDPPLLLCDEPTTGLDSYSAQKIVGMMQNLAAKGKTIVCTIHQPSSQVFSMFDQLLLLAEGRTAYFGTAVGALDFLKGMNLICPEQYNPADFYIKTLAV</sequence>
<dbReference type="InterPro" id="IPR050352">
    <property type="entry name" value="ABCG_transporters"/>
</dbReference>
<feature type="domain" description="ABC transporter family G" evidence="8">
    <location>
        <begin position="99"/>
        <end position="154"/>
    </location>
</feature>
<dbReference type="InterPro" id="IPR003439">
    <property type="entry name" value="ABC_transporter-like_ATP-bd"/>
</dbReference>
<dbReference type="GO" id="GO:0140359">
    <property type="term" value="F:ABC-type transporter activity"/>
    <property type="evidence" value="ECO:0007669"/>
    <property type="project" value="InterPro"/>
</dbReference>
<evidence type="ECO:0000313" key="9">
    <source>
        <dbReference type="EMBL" id="CAG7818799.1"/>
    </source>
</evidence>
<dbReference type="InterPro" id="IPR043926">
    <property type="entry name" value="ABCG_dom"/>
</dbReference>
<evidence type="ECO:0000256" key="6">
    <source>
        <dbReference type="ARBA" id="ARBA00023136"/>
    </source>
</evidence>
<feature type="domain" description="ABC transporter" evidence="7">
    <location>
        <begin position="11"/>
        <end position="70"/>
    </location>
</feature>
<keyword evidence="6" id="KW-0472">Membrane</keyword>
<keyword evidence="3" id="KW-0813">Transport</keyword>
<evidence type="ECO:0008006" key="11">
    <source>
        <dbReference type="Google" id="ProtNLM"/>
    </source>
</evidence>
<organism evidence="9 10">
    <name type="scientific">Allacma fusca</name>
    <dbReference type="NCBI Taxonomy" id="39272"/>
    <lineage>
        <taxon>Eukaryota</taxon>
        <taxon>Metazoa</taxon>
        <taxon>Ecdysozoa</taxon>
        <taxon>Arthropoda</taxon>
        <taxon>Hexapoda</taxon>
        <taxon>Collembola</taxon>
        <taxon>Symphypleona</taxon>
        <taxon>Sminthuridae</taxon>
        <taxon>Allacma</taxon>
    </lineage>
</organism>
<dbReference type="GO" id="GO:0005886">
    <property type="term" value="C:plasma membrane"/>
    <property type="evidence" value="ECO:0007669"/>
    <property type="project" value="TreeGrafter"/>
</dbReference>
<dbReference type="PANTHER" id="PTHR48041:SF139">
    <property type="entry name" value="PROTEIN SCARLET"/>
    <property type="match status" value="1"/>
</dbReference>
<keyword evidence="5" id="KW-1133">Transmembrane helix</keyword>
<evidence type="ECO:0000313" key="10">
    <source>
        <dbReference type="Proteomes" id="UP000708208"/>
    </source>
</evidence>
<keyword evidence="10" id="KW-1185">Reference proteome</keyword>
<evidence type="ECO:0000256" key="2">
    <source>
        <dbReference type="ARBA" id="ARBA00005814"/>
    </source>
</evidence>
<evidence type="ECO:0000256" key="4">
    <source>
        <dbReference type="ARBA" id="ARBA00022692"/>
    </source>
</evidence>
<dbReference type="Proteomes" id="UP000708208">
    <property type="component" value="Unassembled WGS sequence"/>
</dbReference>
<evidence type="ECO:0000256" key="5">
    <source>
        <dbReference type="ARBA" id="ARBA00022989"/>
    </source>
</evidence>
<dbReference type="Pfam" id="PF19055">
    <property type="entry name" value="ABC2_membrane_7"/>
    <property type="match status" value="1"/>
</dbReference>
<name>A0A8J2KTJ3_9HEXA</name>
<evidence type="ECO:0000259" key="7">
    <source>
        <dbReference type="Pfam" id="PF00005"/>
    </source>
</evidence>
<dbReference type="OrthoDB" id="66620at2759"/>
<feature type="non-terminal residue" evidence="9">
    <location>
        <position position="1"/>
    </location>
</feature>
<dbReference type="GO" id="GO:0005524">
    <property type="term" value="F:ATP binding"/>
    <property type="evidence" value="ECO:0007669"/>
    <property type="project" value="InterPro"/>
</dbReference>
<dbReference type="GO" id="GO:0030659">
    <property type="term" value="C:cytoplasmic vesicle membrane"/>
    <property type="evidence" value="ECO:0007669"/>
    <property type="project" value="TreeGrafter"/>
</dbReference>
<comment type="subcellular location">
    <subcellularLocation>
        <location evidence="1">Membrane</location>
        <topology evidence="1">Multi-pass membrane protein</topology>
    </subcellularLocation>
</comment>
<reference evidence="9" key="1">
    <citation type="submission" date="2021-06" db="EMBL/GenBank/DDBJ databases">
        <authorList>
            <person name="Hodson N. C."/>
            <person name="Mongue J. A."/>
            <person name="Jaron S. K."/>
        </authorList>
    </citation>
    <scope>NUCLEOTIDE SEQUENCE</scope>
</reference>
<comment type="caution">
    <text evidence="9">The sequence shown here is derived from an EMBL/GenBank/DDBJ whole genome shotgun (WGS) entry which is preliminary data.</text>
</comment>
<protein>
    <recommendedName>
        <fullName evidence="11">White protein</fullName>
    </recommendedName>
</protein>
<accession>A0A8J2KTJ3</accession>
<dbReference type="EMBL" id="CAJVCH010430482">
    <property type="protein sequence ID" value="CAG7818799.1"/>
    <property type="molecule type" value="Genomic_DNA"/>
</dbReference>
<dbReference type="AlphaFoldDB" id="A0A8J2KTJ3"/>
<evidence type="ECO:0000256" key="1">
    <source>
        <dbReference type="ARBA" id="ARBA00004141"/>
    </source>
</evidence>
<dbReference type="GO" id="GO:0016887">
    <property type="term" value="F:ATP hydrolysis activity"/>
    <property type="evidence" value="ECO:0007669"/>
    <property type="project" value="InterPro"/>
</dbReference>
<dbReference type="Pfam" id="PF00005">
    <property type="entry name" value="ABC_tran"/>
    <property type="match status" value="1"/>
</dbReference>
<dbReference type="PANTHER" id="PTHR48041">
    <property type="entry name" value="ABC TRANSPORTER G FAMILY MEMBER 28"/>
    <property type="match status" value="1"/>
</dbReference>
<comment type="similarity">
    <text evidence="2">Belongs to the ABC transporter superfamily. ABCG family. Eye pigment precursor importer (TC 3.A.1.204) subfamily.</text>
</comment>
<keyword evidence="4" id="KW-0812">Transmembrane</keyword>
<proteinExistence type="inferred from homology"/>
<evidence type="ECO:0000256" key="3">
    <source>
        <dbReference type="ARBA" id="ARBA00022448"/>
    </source>
</evidence>